<evidence type="ECO:0000259" key="1">
    <source>
        <dbReference type="Pfam" id="PF01728"/>
    </source>
</evidence>
<dbReference type="STRING" id="93625.A0A409XHU5"/>
<feature type="domain" description="Ribosomal RNA methyltransferase FtsJ" evidence="1">
    <location>
        <begin position="88"/>
        <end position="262"/>
    </location>
</feature>
<gene>
    <name evidence="2" type="ORF">CVT25_007721</name>
</gene>
<protein>
    <recommendedName>
        <fullName evidence="1">Ribosomal RNA methyltransferase FtsJ domain-containing protein</fullName>
    </recommendedName>
</protein>
<dbReference type="EMBL" id="NHYD01001647">
    <property type="protein sequence ID" value="PPQ90319.1"/>
    <property type="molecule type" value="Genomic_DNA"/>
</dbReference>
<evidence type="ECO:0000313" key="3">
    <source>
        <dbReference type="Proteomes" id="UP000283269"/>
    </source>
</evidence>
<evidence type="ECO:0000313" key="2">
    <source>
        <dbReference type="EMBL" id="PPQ90319.1"/>
    </source>
</evidence>
<dbReference type="OrthoDB" id="417125at2759"/>
<dbReference type="GO" id="GO:0008168">
    <property type="term" value="F:methyltransferase activity"/>
    <property type="evidence" value="ECO:0007669"/>
    <property type="project" value="InterPro"/>
</dbReference>
<proteinExistence type="predicted"/>
<name>A0A409XHU5_PSICY</name>
<dbReference type="Pfam" id="PF01728">
    <property type="entry name" value="FtsJ"/>
    <property type="match status" value="1"/>
</dbReference>
<dbReference type="AlphaFoldDB" id="A0A409XHU5"/>
<dbReference type="SUPFAM" id="SSF53335">
    <property type="entry name" value="S-adenosyl-L-methionine-dependent methyltransferases"/>
    <property type="match status" value="1"/>
</dbReference>
<dbReference type="GO" id="GO:0032259">
    <property type="term" value="P:methylation"/>
    <property type="evidence" value="ECO:0007669"/>
    <property type="project" value="InterPro"/>
</dbReference>
<organism evidence="2 3">
    <name type="scientific">Psilocybe cyanescens</name>
    <dbReference type="NCBI Taxonomy" id="93625"/>
    <lineage>
        <taxon>Eukaryota</taxon>
        <taxon>Fungi</taxon>
        <taxon>Dikarya</taxon>
        <taxon>Basidiomycota</taxon>
        <taxon>Agaricomycotina</taxon>
        <taxon>Agaricomycetes</taxon>
        <taxon>Agaricomycetidae</taxon>
        <taxon>Agaricales</taxon>
        <taxon>Agaricineae</taxon>
        <taxon>Strophariaceae</taxon>
        <taxon>Psilocybe</taxon>
    </lineage>
</organism>
<reference evidence="2 3" key="1">
    <citation type="journal article" date="2018" name="Evol. Lett.">
        <title>Horizontal gene cluster transfer increased hallucinogenic mushroom diversity.</title>
        <authorList>
            <person name="Reynolds H.T."/>
            <person name="Vijayakumar V."/>
            <person name="Gluck-Thaler E."/>
            <person name="Korotkin H.B."/>
            <person name="Matheny P.B."/>
            <person name="Slot J.C."/>
        </authorList>
    </citation>
    <scope>NUCLEOTIDE SEQUENCE [LARGE SCALE GENOMIC DNA]</scope>
    <source>
        <strain evidence="2 3">2631</strain>
    </source>
</reference>
<dbReference type="InParanoid" id="A0A409XHU5"/>
<dbReference type="Proteomes" id="UP000283269">
    <property type="component" value="Unassembled WGS sequence"/>
</dbReference>
<comment type="caution">
    <text evidence="2">The sequence shown here is derived from an EMBL/GenBank/DDBJ whole genome shotgun (WGS) entry which is preliminary data.</text>
</comment>
<dbReference type="InterPro" id="IPR029063">
    <property type="entry name" value="SAM-dependent_MTases_sf"/>
</dbReference>
<accession>A0A409XHU5</accession>
<keyword evidence="3" id="KW-1185">Reference proteome</keyword>
<sequence length="361" mass="40767">MSHRTPMPVRFQQSSLTAQELEHGDYQMRLTKALTDNGSAILTKLMKLQDEGWHDEATDAHFQKQRDTADNATPQLEAIWFTKMRSLLHEIDLQLRCIPAEGTIQFLDLGCCPGGFSSYILSKNIDARGIGISLPVEDGGHAFKLEDQYRTRHKLFSANLIKYQLGSHILDDPHLQLLPSEVSNGSFDIVLLDGHQLRTQLSAQPGDINRLLISQLIIALRSVKPGGMIIVKLPLPHKPIAAQILYMFNAISSRLLRWKPTVLHANRGTFYAVADGVGGDFTGILLSNYVRELQNLWFSLMYGGEDGAGRSMTIEDLDFIVPVDLIIDHHLDWLAKFGNPLWHVQANALERLYKKHIRRYK</sequence>
<dbReference type="Gene3D" id="3.40.50.12760">
    <property type="match status" value="1"/>
</dbReference>
<dbReference type="InterPro" id="IPR002877">
    <property type="entry name" value="RNA_MeTrfase_FtsJ_dom"/>
</dbReference>